<dbReference type="Gramene" id="TVU27559">
    <property type="protein sequence ID" value="TVU27559"/>
    <property type="gene ID" value="EJB05_19048"/>
</dbReference>
<gene>
    <name evidence="1" type="ORF">EJB05_19048</name>
</gene>
<organism evidence="1 2">
    <name type="scientific">Eragrostis curvula</name>
    <name type="common">weeping love grass</name>
    <dbReference type="NCBI Taxonomy" id="38414"/>
    <lineage>
        <taxon>Eukaryota</taxon>
        <taxon>Viridiplantae</taxon>
        <taxon>Streptophyta</taxon>
        <taxon>Embryophyta</taxon>
        <taxon>Tracheophyta</taxon>
        <taxon>Spermatophyta</taxon>
        <taxon>Magnoliopsida</taxon>
        <taxon>Liliopsida</taxon>
        <taxon>Poales</taxon>
        <taxon>Poaceae</taxon>
        <taxon>PACMAD clade</taxon>
        <taxon>Chloridoideae</taxon>
        <taxon>Eragrostideae</taxon>
        <taxon>Eragrostidinae</taxon>
        <taxon>Eragrostis</taxon>
    </lineage>
</organism>
<protein>
    <submittedName>
        <fullName evidence="1">Uncharacterized protein</fullName>
    </submittedName>
</protein>
<reference evidence="1 2" key="1">
    <citation type="journal article" date="2019" name="Sci. Rep.">
        <title>A high-quality genome of Eragrostis curvula grass provides insights into Poaceae evolution and supports new strategies to enhance forage quality.</title>
        <authorList>
            <person name="Carballo J."/>
            <person name="Santos B.A.C.M."/>
            <person name="Zappacosta D."/>
            <person name="Garbus I."/>
            <person name="Selva J.P."/>
            <person name="Gallo C.A."/>
            <person name="Diaz A."/>
            <person name="Albertini E."/>
            <person name="Caccamo M."/>
            <person name="Echenique V."/>
        </authorList>
    </citation>
    <scope>NUCLEOTIDE SEQUENCE [LARGE SCALE GENOMIC DNA]</scope>
    <source>
        <strain evidence="2">cv. Victoria</strain>
        <tissue evidence="1">Leaf</tissue>
    </source>
</reference>
<proteinExistence type="predicted"/>
<keyword evidence="2" id="KW-1185">Reference proteome</keyword>
<name>A0A5J9UUJ4_9POAL</name>
<dbReference type="AlphaFoldDB" id="A0A5J9UUJ4"/>
<comment type="caution">
    <text evidence="1">The sequence shown here is derived from an EMBL/GenBank/DDBJ whole genome shotgun (WGS) entry which is preliminary data.</text>
</comment>
<dbReference type="Proteomes" id="UP000324897">
    <property type="component" value="Chromosome 1"/>
</dbReference>
<accession>A0A5J9UUJ4</accession>
<evidence type="ECO:0000313" key="2">
    <source>
        <dbReference type="Proteomes" id="UP000324897"/>
    </source>
</evidence>
<evidence type="ECO:0000313" key="1">
    <source>
        <dbReference type="EMBL" id="TVU27559.1"/>
    </source>
</evidence>
<dbReference type="EMBL" id="RWGY01000011">
    <property type="protein sequence ID" value="TVU27559.1"/>
    <property type="molecule type" value="Genomic_DNA"/>
</dbReference>
<sequence length="149" mass="16514">MASLRRPPHAFNQRARGARLLGNDRHDNHCDLWRRGEQGKHGADLVVEVDCGAARRHGPWRHPSQCGRGGRTDPAFSDDLVFLFEINGPRRSDPKRCAGICSVDQAVKDVVGLHLRLLAPGHLCMAHNGDSKIYRLGYCNVVRFDANGA</sequence>